<dbReference type="GO" id="GO:0005886">
    <property type="term" value="C:plasma membrane"/>
    <property type="evidence" value="ECO:0007669"/>
    <property type="project" value="UniProtKB-SubCell"/>
</dbReference>
<keyword evidence="8 19" id="KW-0169">Cobalamin biosynthesis</keyword>
<comment type="catalytic activity">
    <reaction evidence="17 19">
        <text>alpha-ribazole + adenosylcob(III)inamide-GDP = adenosylcob(III)alamin + GMP + H(+)</text>
        <dbReference type="Rhea" id="RHEA:16049"/>
        <dbReference type="ChEBI" id="CHEBI:10329"/>
        <dbReference type="ChEBI" id="CHEBI:15378"/>
        <dbReference type="ChEBI" id="CHEBI:18408"/>
        <dbReference type="ChEBI" id="CHEBI:58115"/>
        <dbReference type="ChEBI" id="CHEBI:60487"/>
        <dbReference type="EC" id="2.7.8.26"/>
    </reaction>
</comment>
<accession>A0A7T0C336</accession>
<evidence type="ECO:0000256" key="14">
    <source>
        <dbReference type="ARBA" id="ARBA00025228"/>
    </source>
</evidence>
<evidence type="ECO:0000256" key="19">
    <source>
        <dbReference type="HAMAP-Rule" id="MF_00719"/>
    </source>
</evidence>
<evidence type="ECO:0000256" key="17">
    <source>
        <dbReference type="ARBA" id="ARBA00048623"/>
    </source>
</evidence>
<feature type="transmembrane region" description="Helical" evidence="19">
    <location>
        <begin position="130"/>
        <end position="151"/>
    </location>
</feature>
<keyword evidence="13 19" id="KW-0472">Membrane</keyword>
<comment type="cofactor">
    <cofactor evidence="1 19">
        <name>Mg(2+)</name>
        <dbReference type="ChEBI" id="CHEBI:18420"/>
    </cofactor>
</comment>
<dbReference type="AlphaFoldDB" id="A0A7T0C336"/>
<organism evidence="20 21">
    <name type="scientific">Candidatus Nitrohelix vancouverensis</name>
    <dbReference type="NCBI Taxonomy" id="2705534"/>
    <lineage>
        <taxon>Bacteria</taxon>
        <taxon>Pseudomonadati</taxon>
        <taxon>Nitrospinota/Tectimicrobiota group</taxon>
        <taxon>Nitrospinota</taxon>
        <taxon>Nitrospinia</taxon>
        <taxon>Nitrospinales</taxon>
        <taxon>Nitrospinaceae</taxon>
        <taxon>Candidatus Nitrohelix</taxon>
    </lineage>
</organism>
<evidence type="ECO:0000256" key="18">
    <source>
        <dbReference type="ARBA" id="ARBA00049504"/>
    </source>
</evidence>
<evidence type="ECO:0000256" key="1">
    <source>
        <dbReference type="ARBA" id="ARBA00001946"/>
    </source>
</evidence>
<comment type="subcellular location">
    <subcellularLocation>
        <location evidence="2 19">Cell membrane</location>
        <topology evidence="2 19">Multi-pass membrane protein</topology>
    </subcellularLocation>
</comment>
<evidence type="ECO:0000256" key="7">
    <source>
        <dbReference type="ARBA" id="ARBA00022475"/>
    </source>
</evidence>
<comment type="similarity">
    <text evidence="4 19">Belongs to the CobS family.</text>
</comment>
<comment type="function">
    <text evidence="14 19">Joins adenosylcobinamide-GDP and alpha-ribazole to generate adenosylcobalamin (Ado-cobalamin). Also synthesizes adenosylcobalamin 5'-phosphate from adenosylcobinamide-GDP and alpha-ribazole 5'-phosphate.</text>
</comment>
<evidence type="ECO:0000256" key="10">
    <source>
        <dbReference type="ARBA" id="ARBA00022692"/>
    </source>
</evidence>
<protein>
    <recommendedName>
        <fullName evidence="6 19">Adenosylcobinamide-GDP ribazoletransferase</fullName>
        <ecNumber evidence="5 19">2.7.8.26</ecNumber>
    </recommendedName>
    <alternativeName>
        <fullName evidence="16 19">Cobalamin synthase</fullName>
    </alternativeName>
    <alternativeName>
        <fullName evidence="15 19">Cobalamin-5'-phosphate synthase</fullName>
    </alternativeName>
</protein>
<comment type="catalytic activity">
    <reaction evidence="18 19">
        <text>alpha-ribazole 5'-phosphate + adenosylcob(III)inamide-GDP = adenosylcob(III)alamin 5'-phosphate + GMP + H(+)</text>
        <dbReference type="Rhea" id="RHEA:23560"/>
        <dbReference type="ChEBI" id="CHEBI:15378"/>
        <dbReference type="ChEBI" id="CHEBI:57918"/>
        <dbReference type="ChEBI" id="CHEBI:58115"/>
        <dbReference type="ChEBI" id="CHEBI:60487"/>
        <dbReference type="ChEBI" id="CHEBI:60493"/>
        <dbReference type="EC" id="2.7.8.26"/>
    </reaction>
</comment>
<evidence type="ECO:0000256" key="4">
    <source>
        <dbReference type="ARBA" id="ARBA00010561"/>
    </source>
</evidence>
<keyword evidence="12 19" id="KW-1133">Transmembrane helix</keyword>
<evidence type="ECO:0000313" key="21">
    <source>
        <dbReference type="Proteomes" id="UP000594464"/>
    </source>
</evidence>
<dbReference type="EMBL" id="CP048620">
    <property type="protein sequence ID" value="QPJ65620.1"/>
    <property type="molecule type" value="Genomic_DNA"/>
</dbReference>
<evidence type="ECO:0000256" key="6">
    <source>
        <dbReference type="ARBA" id="ARBA00015850"/>
    </source>
</evidence>
<dbReference type="PANTHER" id="PTHR34148:SF1">
    <property type="entry name" value="ADENOSYLCOBINAMIDE-GDP RIBAZOLETRANSFERASE"/>
    <property type="match status" value="1"/>
</dbReference>
<dbReference type="KEGG" id="nva:G3M78_09530"/>
<sequence>MNFLSAIGFLTTLPVPNKAFREDGRQILYFPLVGLIIGVLLYAVDSIAAMILPHPLRAAVDVAFLTLISGGLHLDGLADCADGLFSHRDRERSLEIMKDSRIGVMGALALILCLLLKYASLISICGSAAAVWLIAAPAFARASLSVGLVTMSHARAEKGLGNYLYQKGNYALLALCPLALVIPFADGIVEACVAIGGAILITSVTLGWFKSRLGGVTGDALGALSEILETFILVAGGAFCACQNIQ</sequence>
<dbReference type="HAMAP" id="MF_00719">
    <property type="entry name" value="CobS"/>
    <property type="match status" value="1"/>
</dbReference>
<evidence type="ECO:0000256" key="16">
    <source>
        <dbReference type="ARBA" id="ARBA00032853"/>
    </source>
</evidence>
<evidence type="ECO:0000256" key="5">
    <source>
        <dbReference type="ARBA" id="ARBA00013200"/>
    </source>
</evidence>
<evidence type="ECO:0000256" key="2">
    <source>
        <dbReference type="ARBA" id="ARBA00004651"/>
    </source>
</evidence>
<name>A0A7T0C336_9BACT</name>
<dbReference type="UniPathway" id="UPA00148">
    <property type="reaction ID" value="UER00238"/>
</dbReference>
<dbReference type="GO" id="GO:0009236">
    <property type="term" value="P:cobalamin biosynthetic process"/>
    <property type="evidence" value="ECO:0007669"/>
    <property type="project" value="UniProtKB-UniRule"/>
</dbReference>
<evidence type="ECO:0000256" key="12">
    <source>
        <dbReference type="ARBA" id="ARBA00022989"/>
    </source>
</evidence>
<keyword evidence="11 19" id="KW-0460">Magnesium</keyword>
<dbReference type="Pfam" id="PF02654">
    <property type="entry name" value="CobS"/>
    <property type="match status" value="1"/>
</dbReference>
<keyword evidence="10 19" id="KW-0812">Transmembrane</keyword>
<proteinExistence type="inferred from homology"/>
<evidence type="ECO:0000256" key="9">
    <source>
        <dbReference type="ARBA" id="ARBA00022679"/>
    </source>
</evidence>
<dbReference type="Proteomes" id="UP000594464">
    <property type="component" value="Chromosome"/>
</dbReference>
<dbReference type="GO" id="GO:0051073">
    <property type="term" value="F:adenosylcobinamide-GDP ribazoletransferase activity"/>
    <property type="evidence" value="ECO:0007669"/>
    <property type="project" value="UniProtKB-UniRule"/>
</dbReference>
<keyword evidence="7 19" id="KW-1003">Cell membrane</keyword>
<reference evidence="21" key="1">
    <citation type="submission" date="2020-02" db="EMBL/GenBank/DDBJ databases">
        <title>Genomic and physiological characterization of two novel Nitrospinaceae genera.</title>
        <authorList>
            <person name="Mueller A.J."/>
            <person name="Jung M.-Y."/>
            <person name="Strachan C.R."/>
            <person name="Herbold C.W."/>
            <person name="Kirkegaard R.H."/>
            <person name="Daims H."/>
        </authorList>
    </citation>
    <scope>NUCLEOTIDE SEQUENCE [LARGE SCALE GENOMIC DNA]</scope>
</reference>
<dbReference type="InterPro" id="IPR003805">
    <property type="entry name" value="CobS"/>
</dbReference>
<evidence type="ECO:0000313" key="20">
    <source>
        <dbReference type="EMBL" id="QPJ65620.1"/>
    </source>
</evidence>
<dbReference type="NCBIfam" id="TIGR00317">
    <property type="entry name" value="cobS"/>
    <property type="match status" value="1"/>
</dbReference>
<comment type="pathway">
    <text evidence="3 19">Cofactor biosynthesis; adenosylcobalamin biosynthesis; adenosylcobalamin from cob(II)yrinate a,c-diamide: step 7/7.</text>
</comment>
<evidence type="ECO:0000256" key="13">
    <source>
        <dbReference type="ARBA" id="ARBA00023136"/>
    </source>
</evidence>
<dbReference type="EC" id="2.7.8.26" evidence="5 19"/>
<dbReference type="GO" id="GO:0008818">
    <property type="term" value="F:cobalamin 5'-phosphate synthase activity"/>
    <property type="evidence" value="ECO:0007669"/>
    <property type="project" value="UniProtKB-UniRule"/>
</dbReference>
<keyword evidence="9 19" id="KW-0808">Transferase</keyword>
<dbReference type="PANTHER" id="PTHR34148">
    <property type="entry name" value="ADENOSYLCOBINAMIDE-GDP RIBAZOLETRANSFERASE"/>
    <property type="match status" value="1"/>
</dbReference>
<feature type="transmembrane region" description="Helical" evidence="19">
    <location>
        <begin position="163"/>
        <end position="182"/>
    </location>
</feature>
<evidence type="ECO:0000256" key="8">
    <source>
        <dbReference type="ARBA" id="ARBA00022573"/>
    </source>
</evidence>
<gene>
    <name evidence="19 20" type="primary">cobS</name>
    <name evidence="20" type="ORF">G3M78_09530</name>
</gene>
<feature type="transmembrane region" description="Helical" evidence="19">
    <location>
        <begin position="102"/>
        <end position="124"/>
    </location>
</feature>
<evidence type="ECO:0000256" key="15">
    <source>
        <dbReference type="ARBA" id="ARBA00032605"/>
    </source>
</evidence>
<evidence type="ECO:0000256" key="3">
    <source>
        <dbReference type="ARBA" id="ARBA00004663"/>
    </source>
</evidence>
<feature type="transmembrane region" description="Helical" evidence="19">
    <location>
        <begin position="31"/>
        <end position="52"/>
    </location>
</feature>
<evidence type="ECO:0000256" key="11">
    <source>
        <dbReference type="ARBA" id="ARBA00022842"/>
    </source>
</evidence>